<sequence length="270" mass="30201">MERLDDKTLQELARLICGDDGPLRRQGWELPGFLLGAGWTDVPDYDGGPRREWTTDRLLERRKAPDDIEKVILRLCDQREYLGEPADTAARVTKMLNDFLIHEGYKVERPTGRPRVIECDPTLATPGSLAPVTLKVTMSQVVKDAQLAKVLQGRLDEARTCSDNGCHVAAIIMLGSLLEGVLLDAARDRLSIPESSLGKKNLHDLIELAHHNGFIAVDVLRLCHALRDFRNLVHPHLQVRMSHTPDRDTVEMCWPVVNATLNDLAESLPS</sequence>
<evidence type="ECO:0000313" key="1">
    <source>
        <dbReference type="EMBL" id="GII37019.1"/>
    </source>
</evidence>
<dbReference type="RefSeq" id="WP_204072737.1">
    <property type="nucleotide sequence ID" value="NZ_BAABHI010000037.1"/>
</dbReference>
<comment type="caution">
    <text evidence="1">The sequence shown here is derived from an EMBL/GenBank/DDBJ whole genome shotgun (WGS) entry which is preliminary data.</text>
</comment>
<accession>A0A8J3U6S2</accession>
<gene>
    <name evidence="1" type="ORF">Pph01_20220</name>
</gene>
<evidence type="ECO:0000313" key="2">
    <source>
        <dbReference type="Proteomes" id="UP000622547"/>
    </source>
</evidence>
<proteinExistence type="predicted"/>
<reference evidence="1 2" key="1">
    <citation type="submission" date="2021-01" db="EMBL/GenBank/DDBJ databases">
        <title>Whole genome shotgun sequence of Planotetraspora phitsanulokensis NBRC 104273.</title>
        <authorList>
            <person name="Komaki H."/>
            <person name="Tamura T."/>
        </authorList>
    </citation>
    <scope>NUCLEOTIDE SEQUENCE [LARGE SCALE GENOMIC DNA]</scope>
    <source>
        <strain evidence="1 2">NBRC 104273</strain>
    </source>
</reference>
<dbReference type="Proteomes" id="UP000622547">
    <property type="component" value="Unassembled WGS sequence"/>
</dbReference>
<keyword evidence="2" id="KW-1185">Reference proteome</keyword>
<organism evidence="1 2">
    <name type="scientific">Planotetraspora phitsanulokensis</name>
    <dbReference type="NCBI Taxonomy" id="575192"/>
    <lineage>
        <taxon>Bacteria</taxon>
        <taxon>Bacillati</taxon>
        <taxon>Actinomycetota</taxon>
        <taxon>Actinomycetes</taxon>
        <taxon>Streptosporangiales</taxon>
        <taxon>Streptosporangiaceae</taxon>
        <taxon>Planotetraspora</taxon>
    </lineage>
</organism>
<dbReference type="EMBL" id="BOOP01000008">
    <property type="protein sequence ID" value="GII37019.1"/>
    <property type="molecule type" value="Genomic_DNA"/>
</dbReference>
<name>A0A8J3U6S2_9ACTN</name>
<protein>
    <submittedName>
        <fullName evidence="1">Uncharacterized protein</fullName>
    </submittedName>
</protein>
<dbReference type="AlphaFoldDB" id="A0A8J3U6S2"/>